<comment type="caution">
    <text evidence="1">The sequence shown here is derived from an EMBL/GenBank/DDBJ whole genome shotgun (WGS) entry which is preliminary data.</text>
</comment>
<name>A0A916XS13_9HYPH</name>
<reference evidence="1" key="1">
    <citation type="journal article" date="2014" name="Int. J. Syst. Evol. Microbiol.">
        <title>Complete genome sequence of Corynebacterium casei LMG S-19264T (=DSM 44701T), isolated from a smear-ripened cheese.</title>
        <authorList>
            <consortium name="US DOE Joint Genome Institute (JGI-PGF)"/>
            <person name="Walter F."/>
            <person name="Albersmeier A."/>
            <person name="Kalinowski J."/>
            <person name="Ruckert C."/>
        </authorList>
    </citation>
    <scope>NUCLEOTIDE SEQUENCE</scope>
    <source>
        <strain evidence="1">CGMCC 1.12919</strain>
    </source>
</reference>
<dbReference type="EMBL" id="BMGG01000019">
    <property type="protein sequence ID" value="GGC94739.1"/>
    <property type="molecule type" value="Genomic_DNA"/>
</dbReference>
<evidence type="ECO:0000313" key="1">
    <source>
        <dbReference type="EMBL" id="GGC94739.1"/>
    </source>
</evidence>
<proteinExistence type="predicted"/>
<protein>
    <submittedName>
        <fullName evidence="1">Uncharacterized protein</fullName>
    </submittedName>
</protein>
<gene>
    <name evidence="1" type="ORF">GCM10010994_60600</name>
</gene>
<accession>A0A916XS13</accession>
<reference evidence="1" key="2">
    <citation type="submission" date="2020-09" db="EMBL/GenBank/DDBJ databases">
        <authorList>
            <person name="Sun Q."/>
            <person name="Zhou Y."/>
        </authorList>
    </citation>
    <scope>NUCLEOTIDE SEQUENCE</scope>
    <source>
        <strain evidence="1">CGMCC 1.12919</strain>
    </source>
</reference>
<keyword evidence="2" id="KW-1185">Reference proteome</keyword>
<dbReference type="Proteomes" id="UP000637002">
    <property type="component" value="Unassembled WGS sequence"/>
</dbReference>
<dbReference type="AlphaFoldDB" id="A0A916XS13"/>
<sequence>MALALLSMASIADAAPRTPRRVGQCVQTKITEITDYWGKPIRAAADSGSVVKFSSGDVLVHHDLKPEALLASRVGDRALVCLVSVPRGCPPGDDRGKVYTATNLRTQQSWTMADSHHLCGGA</sequence>
<organism evidence="1 2">
    <name type="scientific">Chelatococcus reniformis</name>
    <dbReference type="NCBI Taxonomy" id="1494448"/>
    <lineage>
        <taxon>Bacteria</taxon>
        <taxon>Pseudomonadati</taxon>
        <taxon>Pseudomonadota</taxon>
        <taxon>Alphaproteobacteria</taxon>
        <taxon>Hyphomicrobiales</taxon>
        <taxon>Chelatococcaceae</taxon>
        <taxon>Chelatococcus</taxon>
    </lineage>
</organism>
<evidence type="ECO:0000313" key="2">
    <source>
        <dbReference type="Proteomes" id="UP000637002"/>
    </source>
</evidence>